<feature type="region of interest" description="Disordered" evidence="2">
    <location>
        <begin position="231"/>
        <end position="310"/>
    </location>
</feature>
<dbReference type="Proteomes" id="UP000075920">
    <property type="component" value="Unassembled WGS sequence"/>
</dbReference>
<dbReference type="EnsemblMetazoa" id="AMIN005497-RA">
    <property type="protein sequence ID" value="AMIN005497-PA"/>
    <property type="gene ID" value="AMIN005497"/>
</dbReference>
<keyword evidence="4" id="KW-1185">Reference proteome</keyword>
<feature type="compositionally biased region" description="Low complexity" evidence="2">
    <location>
        <begin position="296"/>
        <end position="309"/>
    </location>
</feature>
<evidence type="ECO:0000313" key="4">
    <source>
        <dbReference type="Proteomes" id="UP000075920"/>
    </source>
</evidence>
<dbReference type="GO" id="GO:0008010">
    <property type="term" value="F:structural constituent of chitin-based larval cuticle"/>
    <property type="evidence" value="ECO:0007669"/>
    <property type="project" value="TreeGrafter"/>
</dbReference>
<dbReference type="InterPro" id="IPR000618">
    <property type="entry name" value="Insect_cuticle"/>
</dbReference>
<dbReference type="PANTHER" id="PTHR10380:SF234">
    <property type="entry name" value="CUTICULAR PROTEIN 97EA, ISOFORM A"/>
    <property type="match status" value="1"/>
</dbReference>
<protein>
    <submittedName>
        <fullName evidence="3">Uncharacterized protein</fullName>
    </submittedName>
</protein>
<feature type="region of interest" description="Disordered" evidence="2">
    <location>
        <begin position="387"/>
        <end position="449"/>
    </location>
</feature>
<reference evidence="4" key="1">
    <citation type="submission" date="2013-03" db="EMBL/GenBank/DDBJ databases">
        <title>The Genome Sequence of Anopheles minimus MINIMUS1.</title>
        <authorList>
            <consortium name="The Broad Institute Genomics Platform"/>
            <person name="Neafsey D.E."/>
            <person name="Walton C."/>
            <person name="Walker B."/>
            <person name="Young S.K."/>
            <person name="Zeng Q."/>
            <person name="Gargeya S."/>
            <person name="Fitzgerald M."/>
            <person name="Haas B."/>
            <person name="Abouelleil A."/>
            <person name="Allen A.W."/>
            <person name="Alvarado L."/>
            <person name="Arachchi H.M."/>
            <person name="Berlin A.M."/>
            <person name="Chapman S.B."/>
            <person name="Gainer-Dewar J."/>
            <person name="Goldberg J."/>
            <person name="Griggs A."/>
            <person name="Gujja S."/>
            <person name="Hansen M."/>
            <person name="Howarth C."/>
            <person name="Imamovic A."/>
            <person name="Ireland A."/>
            <person name="Larimer J."/>
            <person name="McCowan C."/>
            <person name="Murphy C."/>
            <person name="Pearson M."/>
            <person name="Poon T.W."/>
            <person name="Priest M."/>
            <person name="Roberts A."/>
            <person name="Saif S."/>
            <person name="Shea T."/>
            <person name="Sisk P."/>
            <person name="Sykes S."/>
            <person name="Wortman J."/>
            <person name="Nusbaum C."/>
            <person name="Birren B."/>
        </authorList>
    </citation>
    <scope>NUCLEOTIDE SEQUENCE [LARGE SCALE GENOMIC DNA]</scope>
    <source>
        <strain evidence="4">MINIMUS1</strain>
    </source>
</reference>
<dbReference type="AlphaFoldDB" id="A0A182W584"/>
<dbReference type="PANTHER" id="PTHR10380">
    <property type="entry name" value="CUTICLE PROTEIN"/>
    <property type="match status" value="1"/>
</dbReference>
<accession>A0A182W584</accession>
<evidence type="ECO:0000313" key="3">
    <source>
        <dbReference type="EnsemblMetazoa" id="AMIN005497-PA"/>
    </source>
</evidence>
<reference evidence="3" key="2">
    <citation type="submission" date="2020-05" db="UniProtKB">
        <authorList>
            <consortium name="EnsemblMetazoa"/>
        </authorList>
    </citation>
    <scope>IDENTIFICATION</scope>
    <source>
        <strain evidence="3">MINIMUS1</strain>
    </source>
</reference>
<name>A0A182W584_9DIPT</name>
<sequence length="476" mass="52349">CSFLDGFRYQLTIATCLAGAILAQDYQEYRQAPLRIGTKAEEPKPTPIPILKQINSDRSGYYRKRCFAAVRNNCKLRSGDKIHSKFIPTGAGAVRPVAEPVGVRLAAGNVNAEVQRPAGGKKFPKPYQPSTVGPTGTRATDSAIALKFIKRDRRTRSRSSLRKMEVCTLPFGWVGKVHNEDGSYTYGYEGADGSFKIETKLATGEVKGKYGYVDETGKVKVVEYGANKYGFQPSGEGITVPPPTLVDETTGKDDLLEDDDGNVPVAPRLQKHRPISKPRFQEVPIQQHQQHHQHQQHQQPQRPQQQQQQYYDYDEQPAPLPQPKFQPAPQYVQRSHFGAAPAQSASVGPAPPRAQIPNAVPVDVVYSPKQLPARPDVEYRNVGPQTFPAAAPAPEPKIRYSQPSFAPSALPPQHTAKSANPGQLQPAFPQPRPQPAVYQPRPAQGRSTSVLDQLAKDYALPQGGAAPLHDITFGYY</sequence>
<evidence type="ECO:0000256" key="1">
    <source>
        <dbReference type="PROSITE-ProRule" id="PRU00497"/>
    </source>
</evidence>
<proteinExistence type="predicted"/>
<dbReference type="Pfam" id="PF00379">
    <property type="entry name" value="Chitin_bind_4"/>
    <property type="match status" value="1"/>
</dbReference>
<dbReference type="STRING" id="112268.A0A182W584"/>
<dbReference type="GO" id="GO:0062129">
    <property type="term" value="C:chitin-based extracellular matrix"/>
    <property type="evidence" value="ECO:0007669"/>
    <property type="project" value="TreeGrafter"/>
</dbReference>
<evidence type="ECO:0000256" key="2">
    <source>
        <dbReference type="SAM" id="MobiDB-lite"/>
    </source>
</evidence>
<organism evidence="3 4">
    <name type="scientific">Anopheles minimus</name>
    <dbReference type="NCBI Taxonomy" id="112268"/>
    <lineage>
        <taxon>Eukaryota</taxon>
        <taxon>Metazoa</taxon>
        <taxon>Ecdysozoa</taxon>
        <taxon>Arthropoda</taxon>
        <taxon>Hexapoda</taxon>
        <taxon>Insecta</taxon>
        <taxon>Pterygota</taxon>
        <taxon>Neoptera</taxon>
        <taxon>Endopterygota</taxon>
        <taxon>Diptera</taxon>
        <taxon>Nematocera</taxon>
        <taxon>Culicoidea</taxon>
        <taxon>Culicidae</taxon>
        <taxon>Anophelinae</taxon>
        <taxon>Anopheles</taxon>
    </lineage>
</organism>
<dbReference type="PROSITE" id="PS51155">
    <property type="entry name" value="CHIT_BIND_RR_2"/>
    <property type="match status" value="1"/>
</dbReference>
<feature type="region of interest" description="Disordered" evidence="2">
    <location>
        <begin position="116"/>
        <end position="136"/>
    </location>
</feature>
<dbReference type="VEuPathDB" id="VectorBase:AMIN005497"/>
<keyword evidence="1" id="KW-0193">Cuticle</keyword>
<dbReference type="InterPro" id="IPR050468">
    <property type="entry name" value="Cuticle_Struct_Prot"/>
</dbReference>